<name>A0A0E0ADJ9_9ORYZ</name>
<sequence>MPRYMLFATVEMEGVHELDPIRGVFNGAATAYFLQTPNTIPDRHQTPPQIGLEAPLLWCTPFLLNSILSPSPMRAASSLTMPRYGLFAAVEMEGVLELNPIGEWRTTTVHNLP</sequence>
<dbReference type="Gramene" id="OGLUM06G26780.1">
    <property type="protein sequence ID" value="OGLUM06G26780.1"/>
    <property type="gene ID" value="OGLUM06G26780"/>
</dbReference>
<dbReference type="Proteomes" id="UP000026961">
    <property type="component" value="Chromosome 6"/>
</dbReference>
<keyword evidence="2" id="KW-1185">Reference proteome</keyword>
<evidence type="ECO:0000313" key="1">
    <source>
        <dbReference type="EnsemblPlants" id="OGLUM06G26780.1"/>
    </source>
</evidence>
<proteinExistence type="predicted"/>
<dbReference type="AlphaFoldDB" id="A0A0E0ADJ9"/>
<reference evidence="1" key="1">
    <citation type="submission" date="2015-04" db="UniProtKB">
        <authorList>
            <consortium name="EnsemblPlants"/>
        </authorList>
    </citation>
    <scope>IDENTIFICATION</scope>
</reference>
<dbReference type="HOGENOM" id="CLU_2137393_0_0_1"/>
<accession>A0A0E0ADJ9</accession>
<reference evidence="1" key="2">
    <citation type="submission" date="2018-05" db="EMBL/GenBank/DDBJ databases">
        <title>OgluRS3 (Oryza glumaepatula Reference Sequence Version 3).</title>
        <authorList>
            <person name="Zhang J."/>
            <person name="Kudrna D."/>
            <person name="Lee S."/>
            <person name="Talag J."/>
            <person name="Welchert J."/>
            <person name="Wing R.A."/>
        </authorList>
    </citation>
    <scope>NUCLEOTIDE SEQUENCE [LARGE SCALE GENOMIC DNA]</scope>
</reference>
<organism evidence="1">
    <name type="scientific">Oryza glumipatula</name>
    <dbReference type="NCBI Taxonomy" id="40148"/>
    <lineage>
        <taxon>Eukaryota</taxon>
        <taxon>Viridiplantae</taxon>
        <taxon>Streptophyta</taxon>
        <taxon>Embryophyta</taxon>
        <taxon>Tracheophyta</taxon>
        <taxon>Spermatophyta</taxon>
        <taxon>Magnoliopsida</taxon>
        <taxon>Liliopsida</taxon>
        <taxon>Poales</taxon>
        <taxon>Poaceae</taxon>
        <taxon>BOP clade</taxon>
        <taxon>Oryzoideae</taxon>
        <taxon>Oryzeae</taxon>
        <taxon>Oryzinae</taxon>
        <taxon>Oryza</taxon>
    </lineage>
</organism>
<evidence type="ECO:0000313" key="2">
    <source>
        <dbReference type="Proteomes" id="UP000026961"/>
    </source>
</evidence>
<protein>
    <submittedName>
        <fullName evidence="1">Uncharacterized protein</fullName>
    </submittedName>
</protein>
<dbReference type="EnsemblPlants" id="OGLUM06G26780.1">
    <property type="protein sequence ID" value="OGLUM06G26780.1"/>
    <property type="gene ID" value="OGLUM06G26780"/>
</dbReference>